<accession>C5E317</accession>
<evidence type="ECO:0000256" key="17">
    <source>
        <dbReference type="PIRSR" id="PIRSR019634-50"/>
    </source>
</evidence>
<dbReference type="InterPro" id="IPR019039">
    <property type="entry name" value="T4-Rnl1-like_N"/>
</dbReference>
<dbReference type="Proteomes" id="UP000002036">
    <property type="component" value="Chromosome H"/>
</dbReference>
<dbReference type="FunFam" id="3.40.50.300:FF:001934">
    <property type="entry name" value="tRNA ligase"/>
    <property type="match status" value="1"/>
</dbReference>
<evidence type="ECO:0000256" key="9">
    <source>
        <dbReference type="ARBA" id="ARBA00022801"/>
    </source>
</evidence>
<feature type="domain" description="tRNA ligase phosphodiesterase" evidence="18">
    <location>
        <begin position="562"/>
        <end position="822"/>
    </location>
</feature>
<dbReference type="Pfam" id="PF08303">
    <property type="entry name" value="tRNA_lig_kinase"/>
    <property type="match status" value="1"/>
</dbReference>
<dbReference type="STRING" id="559295.C5E317"/>
<comment type="function">
    <text evidence="13">One of the two proteins required for the splicing of precursor tRNA molecules containing introns. The ligation activity requires three enzymatic activities: phosphorylation of the 5' terminus of the 3' half-tRNA in the presence of ATP, opening of the 2'3'-cyclic phosphodiester bond of the 5' half-tRNA leaving a 2'-phosphomonoester and ligation of the two tRNA halves in an ATP-dependent reaction.</text>
</comment>
<dbReference type="EC" id="6.5.1.3" evidence="1 16"/>
<evidence type="ECO:0000256" key="1">
    <source>
        <dbReference type="ARBA" id="ARBA00012724"/>
    </source>
</evidence>
<evidence type="ECO:0000313" key="21">
    <source>
        <dbReference type="EMBL" id="CAR30428.1"/>
    </source>
</evidence>
<proteinExistence type="inferred from homology"/>
<dbReference type="GeneID" id="8294615"/>
<keyword evidence="3" id="KW-0808">Transferase</keyword>
<evidence type="ECO:0000259" key="18">
    <source>
        <dbReference type="Pfam" id="PF08302"/>
    </source>
</evidence>
<dbReference type="GO" id="GO:0004519">
    <property type="term" value="F:endonuclease activity"/>
    <property type="evidence" value="ECO:0007669"/>
    <property type="project" value="UniProtKB-KW"/>
</dbReference>
<dbReference type="GO" id="GO:0008081">
    <property type="term" value="F:phosphoric diester hydrolase activity"/>
    <property type="evidence" value="ECO:0007669"/>
    <property type="project" value="InterPro"/>
</dbReference>
<comment type="similarity">
    <text evidence="14 16">Belongs to the TRL1 family.</text>
</comment>
<dbReference type="EMBL" id="CU928180">
    <property type="protein sequence ID" value="CAR30428.1"/>
    <property type="molecule type" value="Genomic_DNA"/>
</dbReference>
<keyword evidence="11" id="KW-0511">Multifunctional enzyme</keyword>
<name>C5E317_LACTC</name>
<dbReference type="InterPro" id="IPR015965">
    <property type="entry name" value="tRNA_lig_PDEase"/>
</dbReference>
<dbReference type="InParanoid" id="C5E317"/>
<keyword evidence="9" id="KW-0378">Hydrolase</keyword>
<keyword evidence="6" id="KW-0547">Nucleotide-binding</keyword>
<keyword evidence="2 16" id="KW-0436">Ligase</keyword>
<evidence type="ECO:0000256" key="8">
    <source>
        <dbReference type="ARBA" id="ARBA00022777"/>
    </source>
</evidence>
<dbReference type="GO" id="GO:0005524">
    <property type="term" value="F:ATP binding"/>
    <property type="evidence" value="ECO:0007669"/>
    <property type="project" value="UniProtKB-UniRule"/>
</dbReference>
<organism evidence="21 22">
    <name type="scientific">Lachancea thermotolerans (strain ATCC 56472 / CBS 6340 / NRRL Y-8284)</name>
    <name type="common">Yeast</name>
    <name type="synonym">Kluyveromyces thermotolerans</name>
    <dbReference type="NCBI Taxonomy" id="559295"/>
    <lineage>
        <taxon>Eukaryota</taxon>
        <taxon>Fungi</taxon>
        <taxon>Dikarya</taxon>
        <taxon>Ascomycota</taxon>
        <taxon>Saccharomycotina</taxon>
        <taxon>Saccharomycetes</taxon>
        <taxon>Saccharomycetales</taxon>
        <taxon>Saccharomycetaceae</taxon>
        <taxon>Lachancea</taxon>
    </lineage>
</organism>
<dbReference type="eggNOG" id="ENOG502QQB9">
    <property type="taxonomic scope" value="Eukaryota"/>
</dbReference>
<evidence type="ECO:0000256" key="4">
    <source>
        <dbReference type="ARBA" id="ARBA00022694"/>
    </source>
</evidence>
<dbReference type="Pfam" id="PF09511">
    <property type="entry name" value="RNA_lig_T4_1"/>
    <property type="match status" value="1"/>
</dbReference>
<dbReference type="GO" id="GO:0005634">
    <property type="term" value="C:nucleus"/>
    <property type="evidence" value="ECO:0007669"/>
    <property type="project" value="TreeGrafter"/>
</dbReference>
<dbReference type="GO" id="GO:0006388">
    <property type="term" value="P:tRNA splicing, via endonucleolytic cleavage and ligation"/>
    <property type="evidence" value="ECO:0007669"/>
    <property type="project" value="UniProtKB-UniRule"/>
</dbReference>
<comment type="catalytic activity">
    <reaction evidence="12 16">
        <text>ATP + (ribonucleotide)n-3'-hydroxyl + 5'-phospho-(ribonucleotide)m = (ribonucleotide)n+m + AMP + diphosphate.</text>
        <dbReference type="EC" id="6.5.1.3"/>
    </reaction>
</comment>
<dbReference type="HOGENOM" id="CLU_010316_1_0_1"/>
<evidence type="ECO:0000256" key="7">
    <source>
        <dbReference type="ARBA" id="ARBA00022759"/>
    </source>
</evidence>
<evidence type="ECO:0000256" key="5">
    <source>
        <dbReference type="ARBA" id="ARBA00022722"/>
    </source>
</evidence>
<keyword evidence="8" id="KW-0418">Kinase</keyword>
<evidence type="ECO:0000256" key="3">
    <source>
        <dbReference type="ARBA" id="ARBA00022679"/>
    </source>
</evidence>
<evidence type="ECO:0000259" key="20">
    <source>
        <dbReference type="Pfam" id="PF09511"/>
    </source>
</evidence>
<dbReference type="InterPro" id="IPR012387">
    <property type="entry name" value="Trl1_fun"/>
</dbReference>
<feature type="domain" description="tRNA ligase kinase" evidence="19">
    <location>
        <begin position="390"/>
        <end position="557"/>
    </location>
</feature>
<evidence type="ECO:0000256" key="12">
    <source>
        <dbReference type="ARBA" id="ARBA00034038"/>
    </source>
</evidence>
<dbReference type="OMA" id="FHITLCH"/>
<dbReference type="KEGG" id="lth:KLTH0H09548g"/>
<dbReference type="PIRSF" id="PIRSF019634">
    <property type="entry name" value="tRNA_lig_yeast"/>
    <property type="match status" value="1"/>
</dbReference>
<evidence type="ECO:0000256" key="15">
    <source>
        <dbReference type="ARBA" id="ARBA00073988"/>
    </source>
</evidence>
<dbReference type="Gene3D" id="3.40.50.300">
    <property type="entry name" value="P-loop containing nucleotide triphosphate hydrolases"/>
    <property type="match status" value="1"/>
</dbReference>
<evidence type="ECO:0000313" key="22">
    <source>
        <dbReference type="Proteomes" id="UP000002036"/>
    </source>
</evidence>
<evidence type="ECO:0000256" key="13">
    <source>
        <dbReference type="ARBA" id="ARBA00055002"/>
    </source>
</evidence>
<dbReference type="PANTHER" id="PTHR32004:SF1">
    <property type="entry name" value="TRNA LIGASE"/>
    <property type="match status" value="1"/>
</dbReference>
<dbReference type="GO" id="GO:0003972">
    <property type="term" value="F:RNA ligase (ATP) activity"/>
    <property type="evidence" value="ECO:0007669"/>
    <property type="project" value="UniProtKB-UniRule"/>
</dbReference>
<dbReference type="PANTHER" id="PTHR32004">
    <property type="entry name" value="TRNA LIGASE"/>
    <property type="match status" value="1"/>
</dbReference>
<dbReference type="GO" id="GO:0051730">
    <property type="term" value="F:GTP-dependent polyribonucleotide 5'-hydroxyl-kinase activity"/>
    <property type="evidence" value="ECO:0007669"/>
    <property type="project" value="InterPro"/>
</dbReference>
<evidence type="ECO:0000256" key="6">
    <source>
        <dbReference type="ARBA" id="ARBA00022741"/>
    </source>
</evidence>
<feature type="domain" description="T4 RNA ligase 1-like N-terminal" evidence="20">
    <location>
        <begin position="62"/>
        <end position="289"/>
    </location>
</feature>
<gene>
    <name evidence="21" type="ordered locus">KLTH0H09548g</name>
</gene>
<keyword evidence="22" id="KW-1185">Reference proteome</keyword>
<reference evidence="21 22" key="1">
    <citation type="journal article" date="2009" name="Genome Res.">
        <title>Comparative genomics of protoploid Saccharomycetaceae.</title>
        <authorList>
            <consortium name="The Genolevures Consortium"/>
            <person name="Souciet J.-L."/>
            <person name="Dujon B."/>
            <person name="Gaillardin C."/>
            <person name="Johnston M."/>
            <person name="Baret P.V."/>
            <person name="Cliften P."/>
            <person name="Sherman D.J."/>
            <person name="Weissenbach J."/>
            <person name="Westhof E."/>
            <person name="Wincker P."/>
            <person name="Jubin C."/>
            <person name="Poulain J."/>
            <person name="Barbe V."/>
            <person name="Segurens B."/>
            <person name="Artiguenave F."/>
            <person name="Anthouard V."/>
            <person name="Vacherie B."/>
            <person name="Val M.-E."/>
            <person name="Fulton R.S."/>
            <person name="Minx P."/>
            <person name="Wilson R."/>
            <person name="Durrens P."/>
            <person name="Jean G."/>
            <person name="Marck C."/>
            <person name="Martin T."/>
            <person name="Nikolski M."/>
            <person name="Rolland T."/>
            <person name="Seret M.-L."/>
            <person name="Casaregola S."/>
            <person name="Despons L."/>
            <person name="Fairhead C."/>
            <person name="Fischer G."/>
            <person name="Lafontaine I."/>
            <person name="Leh V."/>
            <person name="Lemaire M."/>
            <person name="de Montigny J."/>
            <person name="Neuveglise C."/>
            <person name="Thierry A."/>
            <person name="Blanc-Lenfle I."/>
            <person name="Bleykasten C."/>
            <person name="Diffels J."/>
            <person name="Fritsch E."/>
            <person name="Frangeul L."/>
            <person name="Goeffon A."/>
            <person name="Jauniaux N."/>
            <person name="Kachouri-Lafond R."/>
            <person name="Payen C."/>
            <person name="Potier S."/>
            <person name="Pribylova L."/>
            <person name="Ozanne C."/>
            <person name="Richard G.-F."/>
            <person name="Sacerdot C."/>
            <person name="Straub M.-L."/>
            <person name="Talla E."/>
        </authorList>
    </citation>
    <scope>NUCLEOTIDE SEQUENCE [LARGE SCALE GENOMIC DNA]</scope>
    <source>
        <strain evidence="22">ATCC 56472 / CBS 6340 / NRRL Y-8284</strain>
    </source>
</reference>
<evidence type="ECO:0000256" key="2">
    <source>
        <dbReference type="ARBA" id="ARBA00022598"/>
    </source>
</evidence>
<feature type="active site" description="N6-AMP-lysine intermediate" evidence="17">
    <location>
        <position position="112"/>
    </location>
</feature>
<keyword evidence="4 16" id="KW-0819">tRNA processing</keyword>
<evidence type="ECO:0000256" key="11">
    <source>
        <dbReference type="ARBA" id="ARBA00023268"/>
    </source>
</evidence>
<sequence length="823" mass="94328">MVFETAEDSKKLVKELEAATLLPKRGRSYKHKCQIKNTNKEVFSWKFNEWDYGKNNIKLPLNARGLFTLDDPENPRIVARGYDKFFNINEVSTTKWDWLAANTLGPYEVTVKENGCIIFVSGLEDGSLVVCSKHSTGERDDTDRNHSMAGENFLKRQLESYGLEPRELGLALFNMNATAVAEYCDDSFEEHILEYTKDAAGLYLHGININKRVFQTLPMNEVHDFALAYGFKTIEYFTKHDITTLRQFLEECASVGSYRNKEIEGFVVRCKLRDGSAFFFKFKFEEPYLMYRQWREATKKYITTKSRVFSFKKHRFITNKYLDFVIPILDADPKICEEYMRDSGIIKLRKVFLEDYGLTGMEILNSEVIQQLELQNAIDYNKVDENTKFLLFPVATIGCGKTTTALTIRNLFPETWSHVQNDDITGKDKSLLMKRSLELLAKDNIKAVVTDRNNHQFRERKQLFEWFEELKEKYLPYDCNVKIVALSFLPYEDIDATSRLTIKRVMARGDRHQSIKVDSDGEKKVLGIMRGFLKRYQPVAPDRDPDNMFDLVINLQVRDTDSSLINAKEILRELNHHYPVLVPSIPPAEDIKAAFDKSLLYTPTTTKKIGKSSSSEGKAFKLKPSYFSANIEGPQSFIKAICDLVSRVETSTDVSSVIKAFEENKAQPEFHITLCHVATGKRGTQKQKDIWCEFNKRYNHLLVKGEGNQTFQNTLIKTNDKVEFKVKSVVWDSSIVTLVAELPENCVLDRTTGKAAPRLSCANEVAHITIALLQPGVKPFYSNTLCQKMQQEHGFEEGNFDDGTNCVVIHESPVFEATVSINP</sequence>
<keyword evidence="10" id="KW-0067">ATP-binding</keyword>
<evidence type="ECO:0000259" key="19">
    <source>
        <dbReference type="Pfam" id="PF08303"/>
    </source>
</evidence>
<dbReference type="OrthoDB" id="276239at2759"/>
<evidence type="ECO:0000256" key="10">
    <source>
        <dbReference type="ARBA" id="ARBA00022840"/>
    </source>
</evidence>
<keyword evidence="5" id="KW-0540">Nuclease</keyword>
<evidence type="ECO:0000256" key="16">
    <source>
        <dbReference type="PIRNR" id="PIRNR019634"/>
    </source>
</evidence>
<dbReference type="AlphaFoldDB" id="C5E317"/>
<keyword evidence="7" id="KW-0255">Endonuclease</keyword>
<dbReference type="FunCoup" id="C5E317">
    <property type="interactions" value="107"/>
</dbReference>
<dbReference type="Pfam" id="PF08302">
    <property type="entry name" value="tRNA_lig_CPD"/>
    <property type="match status" value="1"/>
</dbReference>
<protein>
    <recommendedName>
        <fullName evidence="15 16">tRNA ligase</fullName>
        <ecNumber evidence="1 16">6.5.1.3</ecNumber>
    </recommendedName>
</protein>
<dbReference type="InterPro" id="IPR027417">
    <property type="entry name" value="P-loop_NTPase"/>
</dbReference>
<evidence type="ECO:0000256" key="14">
    <source>
        <dbReference type="ARBA" id="ARBA00061627"/>
    </source>
</evidence>
<dbReference type="RefSeq" id="XP_002556290.1">
    <property type="nucleotide sequence ID" value="XM_002556244.1"/>
</dbReference>
<dbReference type="InterPro" id="IPR015966">
    <property type="entry name" value="tRNA_lig_kin_fungi"/>
</dbReference>